<evidence type="ECO:0000313" key="1">
    <source>
        <dbReference type="EMBL" id="KAJ1158107.1"/>
    </source>
</evidence>
<dbReference type="EMBL" id="JANPWB010000009">
    <property type="protein sequence ID" value="KAJ1158107.1"/>
    <property type="molecule type" value="Genomic_DNA"/>
</dbReference>
<name>A0AAV7S293_PLEWA</name>
<dbReference type="AlphaFoldDB" id="A0AAV7S293"/>
<accession>A0AAV7S293</accession>
<comment type="caution">
    <text evidence="1">The sequence shown here is derived from an EMBL/GenBank/DDBJ whole genome shotgun (WGS) entry which is preliminary data.</text>
</comment>
<reference evidence="1" key="1">
    <citation type="journal article" date="2022" name="bioRxiv">
        <title>Sequencing and chromosome-scale assembly of the giantPleurodeles waltlgenome.</title>
        <authorList>
            <person name="Brown T."/>
            <person name="Elewa A."/>
            <person name="Iarovenko S."/>
            <person name="Subramanian E."/>
            <person name="Araus A.J."/>
            <person name="Petzold A."/>
            <person name="Susuki M."/>
            <person name="Suzuki K.-i.T."/>
            <person name="Hayashi T."/>
            <person name="Toyoda A."/>
            <person name="Oliveira C."/>
            <person name="Osipova E."/>
            <person name="Leigh N.D."/>
            <person name="Simon A."/>
            <person name="Yun M.H."/>
        </authorList>
    </citation>
    <scope>NUCLEOTIDE SEQUENCE</scope>
    <source>
        <strain evidence="1">20211129_DDA</strain>
        <tissue evidence="1">Liver</tissue>
    </source>
</reference>
<proteinExistence type="predicted"/>
<gene>
    <name evidence="1" type="ORF">NDU88_010801</name>
</gene>
<evidence type="ECO:0000313" key="2">
    <source>
        <dbReference type="Proteomes" id="UP001066276"/>
    </source>
</evidence>
<dbReference type="Proteomes" id="UP001066276">
    <property type="component" value="Chromosome 5"/>
</dbReference>
<protein>
    <submittedName>
        <fullName evidence="1">Uncharacterized protein</fullName>
    </submittedName>
</protein>
<organism evidence="1 2">
    <name type="scientific">Pleurodeles waltl</name>
    <name type="common">Iberian ribbed newt</name>
    <dbReference type="NCBI Taxonomy" id="8319"/>
    <lineage>
        <taxon>Eukaryota</taxon>
        <taxon>Metazoa</taxon>
        <taxon>Chordata</taxon>
        <taxon>Craniata</taxon>
        <taxon>Vertebrata</taxon>
        <taxon>Euteleostomi</taxon>
        <taxon>Amphibia</taxon>
        <taxon>Batrachia</taxon>
        <taxon>Caudata</taxon>
        <taxon>Salamandroidea</taxon>
        <taxon>Salamandridae</taxon>
        <taxon>Pleurodelinae</taxon>
        <taxon>Pleurodeles</taxon>
    </lineage>
</organism>
<keyword evidence="2" id="KW-1185">Reference proteome</keyword>
<sequence length="102" mass="11494">MRILLIGGRGEVVARGSCTDLDLVLARERELLIVFLRFPSMEDNGRIKHLGWQRNPFSDNASDRGVGIVISLVPRRKFRTITMPVVAGCCEKKCKSIKSCYK</sequence>